<sequence>MTGPSKKPPEDDPDIQSKEKVGSKPPAKALDGRADKREESDGVEKKNPNKYKIPQKKFGGVEVEPTVNGRRVPAALFQGVKDVTSMAKPGPTARPAFAGGAAKEKEGKTVRFEPSSWNTDRYKTGGEDENFSSMNKWSKSYTPAYHTKVEIEDEAIVDKMVEKILSAEVGTMVNDLMAVSKSVREGVRRKLTMRRVSTKQHNILNRVFDFVEKALQLVVKEEKAKDSRAEVTPVKEATPMLKKESDGESGVENNVSEEDLTSDMSKENAEESVTEEILEAKDLAAIGLQCAVYDGPLTGQAPTHVYVQDSDGTLQYQEAERDDFELFSPFKVQRKEAKRQLSSGESGRRSGGFTKEGLVGGYMEASFDAAIHEPTPEYTLETYLASSFETNLSVLKSEGYLQKVGAEDDSQSLQGLEEGYEPESGVADLKVPYSEKPHLQLRLDSTSVGLLQKILKPEEISEKTKTFQKKETPKTDFIPIVVEGVEPTGSFSQSSVSKVLPAGRDECDRVKLGNFIEPGEEKELITLSMVDSNLGLRDESSRAVSVAPLMLLDDSEGREPCQERRQRKVVKKPDKWPFLVEAWLKDPKKRLKRVADAEYARIKVLCLALLRLKERDVQSVKRQRVSRDKERRLVVQIHCRVV</sequence>
<proteinExistence type="predicted"/>
<feature type="region of interest" description="Disordered" evidence="1">
    <location>
        <begin position="226"/>
        <end position="269"/>
    </location>
</feature>
<organism evidence="2 3">
    <name type="scientific">Dendrothele bispora (strain CBS 962.96)</name>
    <dbReference type="NCBI Taxonomy" id="1314807"/>
    <lineage>
        <taxon>Eukaryota</taxon>
        <taxon>Fungi</taxon>
        <taxon>Dikarya</taxon>
        <taxon>Basidiomycota</taxon>
        <taxon>Agaricomycotina</taxon>
        <taxon>Agaricomycetes</taxon>
        <taxon>Agaricomycetidae</taxon>
        <taxon>Agaricales</taxon>
        <taxon>Agaricales incertae sedis</taxon>
        <taxon>Dendrothele</taxon>
    </lineage>
</organism>
<feature type="region of interest" description="Disordered" evidence="1">
    <location>
        <begin position="1"/>
        <end position="57"/>
    </location>
</feature>
<name>A0A4S8L471_DENBC</name>
<protein>
    <submittedName>
        <fullName evidence="2">Uncharacterized protein</fullName>
    </submittedName>
</protein>
<dbReference type="AlphaFoldDB" id="A0A4S8L471"/>
<evidence type="ECO:0000256" key="1">
    <source>
        <dbReference type="SAM" id="MobiDB-lite"/>
    </source>
</evidence>
<dbReference type="Proteomes" id="UP000297245">
    <property type="component" value="Unassembled WGS sequence"/>
</dbReference>
<accession>A0A4S8L471</accession>
<evidence type="ECO:0000313" key="3">
    <source>
        <dbReference type="Proteomes" id="UP000297245"/>
    </source>
</evidence>
<feature type="compositionally biased region" description="Basic and acidic residues" evidence="1">
    <location>
        <begin position="7"/>
        <end position="22"/>
    </location>
</feature>
<keyword evidence="3" id="KW-1185">Reference proteome</keyword>
<feature type="region of interest" description="Disordered" evidence="1">
    <location>
        <begin position="86"/>
        <end position="124"/>
    </location>
</feature>
<feature type="compositionally biased region" description="Basic and acidic residues" evidence="1">
    <location>
        <begin position="102"/>
        <end position="111"/>
    </location>
</feature>
<feature type="compositionally biased region" description="Basic and acidic residues" evidence="1">
    <location>
        <begin position="30"/>
        <end position="47"/>
    </location>
</feature>
<evidence type="ECO:0000313" key="2">
    <source>
        <dbReference type="EMBL" id="THU83299.1"/>
    </source>
</evidence>
<gene>
    <name evidence="2" type="ORF">K435DRAFT_871429</name>
</gene>
<reference evidence="2 3" key="1">
    <citation type="journal article" date="2019" name="Nat. Ecol. Evol.">
        <title>Megaphylogeny resolves global patterns of mushroom evolution.</title>
        <authorList>
            <person name="Varga T."/>
            <person name="Krizsan K."/>
            <person name="Foldi C."/>
            <person name="Dima B."/>
            <person name="Sanchez-Garcia M."/>
            <person name="Sanchez-Ramirez S."/>
            <person name="Szollosi G.J."/>
            <person name="Szarkandi J.G."/>
            <person name="Papp V."/>
            <person name="Albert L."/>
            <person name="Andreopoulos W."/>
            <person name="Angelini C."/>
            <person name="Antonin V."/>
            <person name="Barry K.W."/>
            <person name="Bougher N.L."/>
            <person name="Buchanan P."/>
            <person name="Buyck B."/>
            <person name="Bense V."/>
            <person name="Catcheside P."/>
            <person name="Chovatia M."/>
            <person name="Cooper J."/>
            <person name="Damon W."/>
            <person name="Desjardin D."/>
            <person name="Finy P."/>
            <person name="Geml J."/>
            <person name="Haridas S."/>
            <person name="Hughes K."/>
            <person name="Justo A."/>
            <person name="Karasinski D."/>
            <person name="Kautmanova I."/>
            <person name="Kiss B."/>
            <person name="Kocsube S."/>
            <person name="Kotiranta H."/>
            <person name="LaButti K.M."/>
            <person name="Lechner B.E."/>
            <person name="Liimatainen K."/>
            <person name="Lipzen A."/>
            <person name="Lukacs Z."/>
            <person name="Mihaltcheva S."/>
            <person name="Morgado L.N."/>
            <person name="Niskanen T."/>
            <person name="Noordeloos M.E."/>
            <person name="Ohm R.A."/>
            <person name="Ortiz-Santana B."/>
            <person name="Ovrebo C."/>
            <person name="Racz N."/>
            <person name="Riley R."/>
            <person name="Savchenko A."/>
            <person name="Shiryaev A."/>
            <person name="Soop K."/>
            <person name="Spirin V."/>
            <person name="Szebenyi C."/>
            <person name="Tomsovsky M."/>
            <person name="Tulloss R.E."/>
            <person name="Uehling J."/>
            <person name="Grigoriev I.V."/>
            <person name="Vagvolgyi C."/>
            <person name="Papp T."/>
            <person name="Martin F.M."/>
            <person name="Miettinen O."/>
            <person name="Hibbett D.S."/>
            <person name="Nagy L.G."/>
        </authorList>
    </citation>
    <scope>NUCLEOTIDE SEQUENCE [LARGE SCALE GENOMIC DNA]</scope>
    <source>
        <strain evidence="2 3">CBS 962.96</strain>
    </source>
</reference>
<dbReference type="EMBL" id="ML179672">
    <property type="protein sequence ID" value="THU83299.1"/>
    <property type="molecule type" value="Genomic_DNA"/>
</dbReference>